<proteinExistence type="inferred from homology"/>
<dbReference type="NCBIfam" id="NF001688">
    <property type="entry name" value="PRK00448.1"/>
    <property type="match status" value="1"/>
</dbReference>
<evidence type="ECO:0000256" key="3">
    <source>
        <dbReference type="ARBA" id="ARBA00022490"/>
    </source>
</evidence>
<dbReference type="HAMAP" id="MF_00356">
    <property type="entry name" value="DNApol_PolC"/>
    <property type="match status" value="1"/>
</dbReference>
<dbReference type="FunFam" id="3.30.420.10:FF:000045">
    <property type="entry name" value="3'-5' exonuclease DinG"/>
    <property type="match status" value="1"/>
</dbReference>
<dbReference type="SMART" id="SM00479">
    <property type="entry name" value="EXOIII"/>
    <property type="match status" value="1"/>
</dbReference>
<accession>A0AAU9E435</accession>
<evidence type="ECO:0000256" key="2">
    <source>
        <dbReference type="ARBA" id="ARBA00004496"/>
    </source>
</evidence>
<dbReference type="PANTHER" id="PTHR32294:SF5">
    <property type="entry name" value="DNA POLYMERASE III POLC-TYPE"/>
    <property type="match status" value="1"/>
</dbReference>
<dbReference type="InterPro" id="IPR012340">
    <property type="entry name" value="NA-bd_OB-fold"/>
</dbReference>
<dbReference type="Pfam" id="PF11490">
    <property type="entry name" value="DNA_pol3_a_NII"/>
    <property type="match status" value="1"/>
</dbReference>
<comment type="function">
    <text evidence="11">DNA polymerase III is a complex, multichain enzyme responsible for most of the replicative synthesis in bacteria. This DNA polymerase also exhibits 3' to 5' exonuclease activity. The alpha chain is the DNA polymerase.</text>
</comment>
<dbReference type="GO" id="GO:0005737">
    <property type="term" value="C:cytoplasm"/>
    <property type="evidence" value="ECO:0007669"/>
    <property type="project" value="UniProtKB-SubCell"/>
</dbReference>
<organism evidence="17 18">
    <name type="scientific">Helicovermis profundi</name>
    <dbReference type="NCBI Taxonomy" id="3065157"/>
    <lineage>
        <taxon>Bacteria</taxon>
        <taxon>Bacillati</taxon>
        <taxon>Bacillota</taxon>
        <taxon>Clostridia</taxon>
        <taxon>Helicovermis</taxon>
    </lineage>
</organism>
<evidence type="ECO:0000256" key="12">
    <source>
        <dbReference type="ARBA" id="ARBA00049244"/>
    </source>
</evidence>
<dbReference type="InterPro" id="IPR011708">
    <property type="entry name" value="DNA_pol3_alpha_NTPase_dom"/>
</dbReference>
<dbReference type="CDD" id="cd04484">
    <property type="entry name" value="polC_OBF"/>
    <property type="match status" value="1"/>
</dbReference>
<dbReference type="SUPFAM" id="SSF53098">
    <property type="entry name" value="Ribonuclease H-like"/>
    <property type="match status" value="1"/>
</dbReference>
<evidence type="ECO:0000256" key="8">
    <source>
        <dbReference type="ARBA" id="ARBA00022801"/>
    </source>
</evidence>
<comment type="subcellular location">
    <subcellularLocation>
        <location evidence="2 13">Cytoplasm</location>
    </subcellularLocation>
</comment>
<evidence type="ECO:0000256" key="4">
    <source>
        <dbReference type="ARBA" id="ARBA00022679"/>
    </source>
</evidence>
<reference evidence="17 18" key="1">
    <citation type="submission" date="2023-08" db="EMBL/GenBank/DDBJ databases">
        <title>Helicovermis profunda gen. nov., sp. nov., a novel mesophilic, fermentative bacterium within the Bacillota from a deep-sea hydrothermal vent chimney.</title>
        <authorList>
            <person name="Miyazaki U."/>
            <person name="Mizutani D."/>
            <person name="Hashimoto Y."/>
            <person name="Tame A."/>
            <person name="Sawayama S."/>
            <person name="Miyazaki J."/>
            <person name="Takai K."/>
            <person name="Nakagawa S."/>
        </authorList>
    </citation>
    <scope>NUCLEOTIDE SEQUENCE [LARGE SCALE GENOMIC DNA]</scope>
    <source>
        <strain evidence="17 18">S502</strain>
    </source>
</reference>
<dbReference type="Pfam" id="PF14579">
    <property type="entry name" value="HHH_6"/>
    <property type="match status" value="1"/>
</dbReference>
<dbReference type="Pfam" id="PF02811">
    <property type="entry name" value="PHP"/>
    <property type="match status" value="2"/>
</dbReference>
<dbReference type="InterPro" id="IPR004805">
    <property type="entry name" value="DnaE2/DnaE/PolC"/>
</dbReference>
<sequence length="1430" mass="163028">MKSNFNEIINKQYNSEIFDIQKIVFEKSKLTLTVDMIFNEIVLLNSIEELKEKIKNELTDISEIKINYKFRIKETDTRKIIENYWDNILYAMSKKSSSLDVWLREAKWTIIDNVLEITLNDAYAIETIIYKNYDKYLSRILKKHLGIDLKLEFLLDKEKDFALTSSIDDKKNDDIKEHLKTLNTAPREKTTQKRSDNTSGGMKYNNKKNNSNNVYRNKITRLITMIDEANEEEGIFAFEGKIFEKNLRDLKNGKGLISFAITDYSNSINCKLFAKEKEKNELFDKLNIGDWYKVEGTLRYDTFDKEMAFYIMNINSGKKEIEKEDNAKVKRVELHCHTNMSDMDGITPVKELVRRAKKWGHPSIAITDHGVLQAFPDAMNESGDDIKIIYGLEGYLINDNAEIVINADDSNLDQEFVVFDIETTGLSYKNSKITEIGAIKVVGGSIVDRFSELVNPEIMIPDNIVELTGITDEMVKNKETIDKILPKFLQFVGDSPVVAHNAKFDVSFIKENARKINAEFNPRVLDTLSLSRLLLKSIKRHKLSTVAKHLKIKLENHHRAIDDALATAKIFIEFISRLKEKEINTLNEINEYALKEMDYKMQDTYHVIILVKNYVGLKNLYKIVSESNLETFYKKPRIPKSRLSAMREGLIIGTACEAGELFRAILENKTENDIKNIIDFYDYLEIQPIGNNQFLVEKGIAKDKEELKEFNRRIVNYGEKYSKTVVATGDVHFIDPDDEVYRRILMAGKGFSDADNQPPLYYRTTDEMIDEFEYLGQEKAYEVVVKNTNDISNMIDDILPVPSETSPPRIEGSDDELRDMCYKKARRIYGDELPEIVEARLERELNSIISNGYAVMYIIAQKLVCKSLDDGYLVGSRGSVGSSFAATMSDITEVNPLAPHYVCPNSDCKNSEFILDGSIGSGADLPDKICPKCGATYIKDGHDIPFEVFLGFEGDKEPDIDLNFAGVYQANAHKYTEVLFGTGYVFKAGTIGTIADKTAYGYVKKYFEERGLTANSKEIVRLAKGCTGVKRTSGQHPGGIMVVPDYKEIYDFCPIQYPANDTECGVITTHFDYHSISGRLLKLDILGHDVPTIIKELEELTGVNVQDIALDNKETVSIFTSTDTLNIIDKDYSCETGSLGIPEFGTKFVRQMLVDTKPSTFAELVRISGLSHGTDVWINNAQDLVKQGKAMLKDVISTRDDIMNYLIYKNLPPKASFTIMERVRKGKGLTDENIAMMKEFNVPEWYIWSCNQIKYMFPKAHAVAYVMMSFRIAYFKVHHPLAFYSTYFGIKVDDFDADLANKGKEAVRNRMKELSNSLVKLTKKEQDLFSMLEVIDEMYSRGYEFLKVDLYKSDAEKFKIVDGKILPPLRGLQGLGENAAKAIALVRDDSEFLSIEDIKKRTKSTKTVIEALREHGCITGLPESNQLSFF</sequence>
<dbReference type="Pfam" id="PF00929">
    <property type="entry name" value="RNase_T"/>
    <property type="match status" value="1"/>
</dbReference>
<dbReference type="CDD" id="cd06127">
    <property type="entry name" value="DEDDh"/>
    <property type="match status" value="1"/>
</dbReference>
<dbReference type="Pfam" id="PF17657">
    <property type="entry name" value="DNA_pol3_finger"/>
    <property type="match status" value="1"/>
</dbReference>
<evidence type="ECO:0000256" key="13">
    <source>
        <dbReference type="HAMAP-Rule" id="MF_00356"/>
    </source>
</evidence>
<dbReference type="InterPro" id="IPR036397">
    <property type="entry name" value="RNaseH_sf"/>
</dbReference>
<dbReference type="NCBIfam" id="TIGR01405">
    <property type="entry name" value="polC_Gram_pos"/>
    <property type="match status" value="1"/>
</dbReference>
<dbReference type="Proteomes" id="UP001321786">
    <property type="component" value="Chromosome"/>
</dbReference>
<dbReference type="InterPro" id="IPR029460">
    <property type="entry name" value="DNAPol_HHH"/>
</dbReference>
<dbReference type="GO" id="GO:0003677">
    <property type="term" value="F:DNA binding"/>
    <property type="evidence" value="ECO:0007669"/>
    <property type="project" value="UniProtKB-UniRule"/>
</dbReference>
<dbReference type="Pfam" id="PF01336">
    <property type="entry name" value="tRNA_anti-codon"/>
    <property type="match status" value="1"/>
</dbReference>
<dbReference type="Gene3D" id="3.30.420.10">
    <property type="entry name" value="Ribonuclease H-like superfamily/Ribonuclease H"/>
    <property type="match status" value="1"/>
</dbReference>
<evidence type="ECO:0000256" key="1">
    <source>
        <dbReference type="ARBA" id="ARBA00003452"/>
    </source>
</evidence>
<keyword evidence="8 13" id="KW-0378">Hydrolase</keyword>
<dbReference type="SUPFAM" id="SSF50249">
    <property type="entry name" value="Nucleic acid-binding proteins"/>
    <property type="match status" value="1"/>
</dbReference>
<feature type="region of interest" description="Disordered" evidence="14">
    <location>
        <begin position="182"/>
        <end position="208"/>
    </location>
</feature>
<feature type="domain" description="Exonuclease" evidence="15">
    <location>
        <begin position="415"/>
        <end position="580"/>
    </location>
</feature>
<dbReference type="InterPro" id="IPR004013">
    <property type="entry name" value="PHP_dom"/>
</dbReference>
<feature type="domain" description="Polymerase/histidinol phosphatase N-terminal" evidence="16">
    <location>
        <begin position="332"/>
        <end position="398"/>
    </location>
</feature>
<evidence type="ECO:0000313" key="18">
    <source>
        <dbReference type="Proteomes" id="UP001321786"/>
    </source>
</evidence>
<dbReference type="Gene3D" id="3.30.1900.20">
    <property type="match status" value="2"/>
</dbReference>
<keyword evidence="10 13" id="KW-0239">DNA-directed DNA polymerase</keyword>
<comment type="similarity">
    <text evidence="13">Belongs to the DNA polymerase type-C family. PolC subfamily.</text>
</comment>
<comment type="catalytic activity">
    <reaction evidence="12 13">
        <text>DNA(n) + a 2'-deoxyribonucleoside 5'-triphosphate = DNA(n+1) + diphosphate</text>
        <dbReference type="Rhea" id="RHEA:22508"/>
        <dbReference type="Rhea" id="RHEA-COMP:17339"/>
        <dbReference type="Rhea" id="RHEA-COMP:17340"/>
        <dbReference type="ChEBI" id="CHEBI:33019"/>
        <dbReference type="ChEBI" id="CHEBI:61560"/>
        <dbReference type="ChEBI" id="CHEBI:173112"/>
        <dbReference type="EC" id="2.7.7.7"/>
    </reaction>
</comment>
<dbReference type="InterPro" id="IPR003141">
    <property type="entry name" value="Pol/His_phosphatase_N"/>
</dbReference>
<dbReference type="InterPro" id="IPR040982">
    <property type="entry name" value="DNA_pol3_finger"/>
</dbReference>
<dbReference type="EC" id="2.7.7.7" evidence="13"/>
<dbReference type="Gene3D" id="1.10.150.870">
    <property type="match status" value="1"/>
</dbReference>
<keyword evidence="18" id="KW-1185">Reference proteome</keyword>
<dbReference type="InterPro" id="IPR012337">
    <property type="entry name" value="RNaseH-like_sf"/>
</dbReference>
<dbReference type="InterPro" id="IPR004365">
    <property type="entry name" value="NA-bd_OB_tRNA"/>
</dbReference>
<keyword evidence="7 13" id="KW-0540">Nuclease</keyword>
<dbReference type="Pfam" id="PF07733">
    <property type="entry name" value="DNA_pol3_alpha"/>
    <property type="match status" value="2"/>
</dbReference>
<protein>
    <recommendedName>
        <fullName evidence="13">DNA polymerase III PolC-type</fullName>
        <shortName evidence="13">PolIII</shortName>
        <ecNumber evidence="13">2.7.7.7</ecNumber>
    </recommendedName>
</protein>
<dbReference type="NCBIfam" id="TIGR00573">
    <property type="entry name" value="dnaq"/>
    <property type="match status" value="1"/>
</dbReference>
<keyword evidence="5 13" id="KW-0548">Nucleotidyltransferase</keyword>
<dbReference type="CDD" id="cd07435">
    <property type="entry name" value="PHP_PolIIIA_POLC"/>
    <property type="match status" value="1"/>
</dbReference>
<feature type="compositionally biased region" description="Basic and acidic residues" evidence="14">
    <location>
        <begin position="182"/>
        <end position="196"/>
    </location>
</feature>
<comment type="function">
    <text evidence="1 13">Required for replicative DNA synthesis. This DNA polymerase also exhibits 3' to 5' exonuclease activity.</text>
</comment>
<dbReference type="Gene3D" id="2.40.50.140">
    <property type="entry name" value="Nucleic acid-binding proteins"/>
    <property type="match status" value="1"/>
</dbReference>
<dbReference type="GO" id="GO:0003887">
    <property type="term" value="F:DNA-directed DNA polymerase activity"/>
    <property type="evidence" value="ECO:0007669"/>
    <property type="project" value="UniProtKB-UniRule"/>
</dbReference>
<gene>
    <name evidence="13" type="primary">polC</name>
    <name evidence="17" type="ORF">HLPR_16670</name>
</gene>
<dbReference type="Gene3D" id="1.10.150.700">
    <property type="entry name" value="PolC, middle finger domain"/>
    <property type="match status" value="1"/>
</dbReference>
<dbReference type="Gene3D" id="6.10.140.1510">
    <property type="match status" value="1"/>
</dbReference>
<dbReference type="GO" id="GO:0008408">
    <property type="term" value="F:3'-5' exonuclease activity"/>
    <property type="evidence" value="ECO:0007669"/>
    <property type="project" value="UniProtKB-UniRule"/>
</dbReference>
<dbReference type="GO" id="GO:0006261">
    <property type="term" value="P:DNA-templated DNA replication"/>
    <property type="evidence" value="ECO:0007669"/>
    <property type="project" value="UniProtKB-UniRule"/>
</dbReference>
<evidence type="ECO:0000256" key="10">
    <source>
        <dbReference type="ARBA" id="ARBA00022932"/>
    </source>
</evidence>
<evidence type="ECO:0000256" key="5">
    <source>
        <dbReference type="ARBA" id="ARBA00022695"/>
    </source>
</evidence>
<dbReference type="InterPro" id="IPR024754">
    <property type="entry name" value="DNA_PolC-like_N_II"/>
</dbReference>
<name>A0AAU9E435_9FIRM</name>
<keyword evidence="9 13" id="KW-0269">Exonuclease</keyword>
<evidence type="ECO:0000256" key="14">
    <source>
        <dbReference type="SAM" id="MobiDB-lite"/>
    </source>
</evidence>
<evidence type="ECO:0000313" key="17">
    <source>
        <dbReference type="EMBL" id="BEP29336.1"/>
    </source>
</evidence>
<dbReference type="InterPro" id="IPR006308">
    <property type="entry name" value="Pol_III_a_PolC-type_gram_pos"/>
</dbReference>
<dbReference type="PANTHER" id="PTHR32294">
    <property type="entry name" value="DNA POLYMERASE III SUBUNIT ALPHA"/>
    <property type="match status" value="1"/>
</dbReference>
<dbReference type="SMART" id="SM00481">
    <property type="entry name" value="POLIIIAc"/>
    <property type="match status" value="1"/>
</dbReference>
<dbReference type="InterPro" id="IPR044923">
    <property type="entry name" value="PolC_middle_finger_sf"/>
</dbReference>
<dbReference type="Gene3D" id="3.20.20.140">
    <property type="entry name" value="Metal-dependent hydrolases"/>
    <property type="match status" value="2"/>
</dbReference>
<evidence type="ECO:0000256" key="6">
    <source>
        <dbReference type="ARBA" id="ARBA00022705"/>
    </source>
</evidence>
<keyword evidence="3 13" id="KW-0963">Cytoplasm</keyword>
<evidence type="ECO:0000259" key="15">
    <source>
        <dbReference type="SMART" id="SM00479"/>
    </source>
</evidence>
<dbReference type="EMBL" id="AP028654">
    <property type="protein sequence ID" value="BEP29336.1"/>
    <property type="molecule type" value="Genomic_DNA"/>
</dbReference>
<evidence type="ECO:0000256" key="9">
    <source>
        <dbReference type="ARBA" id="ARBA00022839"/>
    </source>
</evidence>
<dbReference type="RefSeq" id="WP_338534976.1">
    <property type="nucleotide sequence ID" value="NZ_AP028654.1"/>
</dbReference>
<keyword evidence="4 13" id="KW-0808">Transferase</keyword>
<dbReference type="InterPro" id="IPR013520">
    <property type="entry name" value="Ribonucl_H"/>
</dbReference>
<keyword evidence="6 13" id="KW-0235">DNA replication</keyword>
<evidence type="ECO:0000259" key="16">
    <source>
        <dbReference type="SMART" id="SM00481"/>
    </source>
</evidence>
<dbReference type="KEGG" id="hprf:HLPR_16670"/>
<evidence type="ECO:0000256" key="7">
    <source>
        <dbReference type="ARBA" id="ARBA00022722"/>
    </source>
</evidence>
<dbReference type="InterPro" id="IPR006054">
    <property type="entry name" value="DnaQ"/>
</dbReference>
<evidence type="ECO:0000256" key="11">
    <source>
        <dbReference type="ARBA" id="ARBA00025611"/>
    </source>
</evidence>